<evidence type="ECO:0000313" key="4">
    <source>
        <dbReference type="EMBL" id="SEA06062.1"/>
    </source>
</evidence>
<dbReference type="AlphaFoldDB" id="A0A1H3Y5F1"/>
<dbReference type="RefSeq" id="WP_176780692.1">
    <property type="nucleotide sequence ID" value="NZ_FNQV01000004.1"/>
</dbReference>
<dbReference type="EMBL" id="FNQV01000004">
    <property type="protein sequence ID" value="SEA06062.1"/>
    <property type="molecule type" value="Genomic_DNA"/>
</dbReference>
<dbReference type="InterPro" id="IPR029056">
    <property type="entry name" value="Ribokinase-like"/>
</dbReference>
<dbReference type="Proteomes" id="UP000199288">
    <property type="component" value="Unassembled WGS sequence"/>
</dbReference>
<keyword evidence="1" id="KW-0808">Transferase</keyword>
<protein>
    <submittedName>
        <fullName evidence="4">PfkB family carbohydrate kinase</fullName>
    </submittedName>
</protein>
<organism evidence="4 5">
    <name type="scientific">Bowdeniella nasicola</name>
    <dbReference type="NCBI Taxonomy" id="208480"/>
    <lineage>
        <taxon>Bacteria</taxon>
        <taxon>Bacillati</taxon>
        <taxon>Actinomycetota</taxon>
        <taxon>Actinomycetes</taxon>
        <taxon>Actinomycetales</taxon>
        <taxon>Actinomycetaceae</taxon>
        <taxon>Bowdeniella</taxon>
    </lineage>
</organism>
<dbReference type="Gene3D" id="3.40.1190.20">
    <property type="match status" value="1"/>
</dbReference>
<dbReference type="InterPro" id="IPR011611">
    <property type="entry name" value="PfkB_dom"/>
</dbReference>
<dbReference type="GO" id="GO:0016301">
    <property type="term" value="F:kinase activity"/>
    <property type="evidence" value="ECO:0007669"/>
    <property type="project" value="UniProtKB-KW"/>
</dbReference>
<keyword evidence="2 4" id="KW-0418">Kinase</keyword>
<name>A0A1H3Y5F1_9ACTO</name>
<evidence type="ECO:0000256" key="2">
    <source>
        <dbReference type="ARBA" id="ARBA00022777"/>
    </source>
</evidence>
<evidence type="ECO:0000313" key="5">
    <source>
        <dbReference type="Proteomes" id="UP000199288"/>
    </source>
</evidence>
<sequence>MKVIVVGIANQRTTLPIGAFPVTPGAGPSYHHEIRYSVGGIAFAVARSLAALGNEVDLAAPLGEDYPTSLIDNEAYRFDLSTHLCTRTLARTPRSVVLYAEDGTRQVFNDLTDASRASFRLSDLQPDVADADITILASRRMTAPLAAELADAGLPFAVDLHEVGPHILDDAPGEPSEEFAQWVAPFLSARYLTMSAERVPGREKAALTALAHASRAELVIMTLGCRGCLLLVRQPDGSWPAEPVHVPASPVRITNTIGAGDAFFAVFLHELLTCRADPITAASRANTAVARLLAAEPAHGGIGVDRLAELLGPACAPRVDPTAVLQADPTIVEA</sequence>
<keyword evidence="5" id="KW-1185">Reference proteome</keyword>
<feature type="domain" description="Carbohydrate kinase PfkB" evidence="3">
    <location>
        <begin position="3"/>
        <end position="288"/>
    </location>
</feature>
<gene>
    <name evidence="4" type="ORF">SAMN02910418_00845</name>
</gene>
<reference evidence="5" key="1">
    <citation type="submission" date="2016-10" db="EMBL/GenBank/DDBJ databases">
        <authorList>
            <person name="Varghese N."/>
            <person name="Submissions S."/>
        </authorList>
    </citation>
    <scope>NUCLEOTIDE SEQUENCE [LARGE SCALE GENOMIC DNA]</scope>
    <source>
        <strain evidence="5">KPR-1</strain>
    </source>
</reference>
<proteinExistence type="predicted"/>
<dbReference type="Pfam" id="PF00294">
    <property type="entry name" value="PfkB"/>
    <property type="match status" value="1"/>
</dbReference>
<evidence type="ECO:0000259" key="3">
    <source>
        <dbReference type="Pfam" id="PF00294"/>
    </source>
</evidence>
<accession>A0A1H3Y5F1</accession>
<dbReference type="SUPFAM" id="SSF53613">
    <property type="entry name" value="Ribokinase-like"/>
    <property type="match status" value="1"/>
</dbReference>
<evidence type="ECO:0000256" key="1">
    <source>
        <dbReference type="ARBA" id="ARBA00022679"/>
    </source>
</evidence>
<dbReference type="PANTHER" id="PTHR10584">
    <property type="entry name" value="SUGAR KINASE"/>
    <property type="match status" value="1"/>
</dbReference>
<dbReference type="PANTHER" id="PTHR10584:SF166">
    <property type="entry name" value="RIBOKINASE"/>
    <property type="match status" value="1"/>
</dbReference>